<evidence type="ECO:0000313" key="2">
    <source>
        <dbReference type="EMBL" id="KAK0140147.1"/>
    </source>
</evidence>
<feature type="compositionally biased region" description="Polar residues" evidence="1">
    <location>
        <begin position="718"/>
        <end position="728"/>
    </location>
</feature>
<feature type="compositionally biased region" description="Polar residues" evidence="1">
    <location>
        <begin position="173"/>
        <end position="184"/>
    </location>
</feature>
<evidence type="ECO:0008006" key="4">
    <source>
        <dbReference type="Google" id="ProtNLM"/>
    </source>
</evidence>
<feature type="compositionally biased region" description="Basic and acidic residues" evidence="1">
    <location>
        <begin position="213"/>
        <end position="236"/>
    </location>
</feature>
<feature type="region of interest" description="Disordered" evidence="1">
    <location>
        <begin position="212"/>
        <end position="255"/>
    </location>
</feature>
<feature type="compositionally biased region" description="Low complexity" evidence="1">
    <location>
        <begin position="542"/>
        <end position="560"/>
    </location>
</feature>
<feature type="region of interest" description="Disordered" evidence="1">
    <location>
        <begin position="575"/>
        <end position="613"/>
    </location>
</feature>
<feature type="compositionally biased region" description="Low complexity" evidence="1">
    <location>
        <begin position="491"/>
        <end position="500"/>
    </location>
</feature>
<feature type="compositionally biased region" description="Basic and acidic residues" evidence="1">
    <location>
        <begin position="432"/>
        <end position="441"/>
    </location>
</feature>
<evidence type="ECO:0000256" key="1">
    <source>
        <dbReference type="SAM" id="MobiDB-lite"/>
    </source>
</evidence>
<dbReference type="AlphaFoldDB" id="A0AA47MHF8"/>
<name>A0AA47MHF8_MERPO</name>
<feature type="compositionally biased region" description="Low complexity" evidence="1">
    <location>
        <begin position="514"/>
        <end position="527"/>
    </location>
</feature>
<accession>A0AA47MHF8</accession>
<comment type="caution">
    <text evidence="2">The sequence shown here is derived from an EMBL/GenBank/DDBJ whole genome shotgun (WGS) entry which is preliminary data.</text>
</comment>
<feature type="region of interest" description="Disordered" evidence="1">
    <location>
        <begin position="432"/>
        <end position="560"/>
    </location>
</feature>
<protein>
    <recommendedName>
        <fullName evidence="4">A-kinase anchor protein 2 C-terminal domain-containing protein</fullName>
    </recommendedName>
</protein>
<feature type="compositionally biased region" description="Basic and acidic residues" evidence="1">
    <location>
        <begin position="49"/>
        <end position="64"/>
    </location>
</feature>
<dbReference type="PANTHER" id="PTHR18839:SF0">
    <property type="entry name" value="MITOTIC INTERACTOR AND SUBSTRATE OF PLK1 ISOFORM X1-RELATED"/>
    <property type="match status" value="1"/>
</dbReference>
<feature type="region of interest" description="Disordered" evidence="1">
    <location>
        <begin position="30"/>
        <end position="108"/>
    </location>
</feature>
<feature type="compositionally biased region" description="Acidic residues" evidence="1">
    <location>
        <begin position="596"/>
        <end position="605"/>
    </location>
</feature>
<feature type="region of interest" description="Disordered" evidence="1">
    <location>
        <begin position="691"/>
        <end position="737"/>
    </location>
</feature>
<dbReference type="InterPro" id="IPR042779">
    <property type="entry name" value="MISP/MISP3-like"/>
</dbReference>
<feature type="region of interest" description="Disordered" evidence="1">
    <location>
        <begin position="373"/>
        <end position="395"/>
    </location>
</feature>
<dbReference type="PANTHER" id="PTHR18839">
    <property type="entry name" value="MITOTIC INTERACTOR AND SUBSTRATE OF PLK1 MISP FAMILY MEMBER"/>
    <property type="match status" value="1"/>
</dbReference>
<reference evidence="2" key="1">
    <citation type="journal article" date="2023" name="Front. Mar. Sci.">
        <title>A new Merluccius polli reference genome to investigate the effects of global change in West African waters.</title>
        <authorList>
            <person name="Mateo J.L."/>
            <person name="Blanco-Fernandez C."/>
            <person name="Garcia-Vazquez E."/>
            <person name="Machado-Schiaffino G."/>
        </authorList>
    </citation>
    <scope>NUCLEOTIDE SEQUENCE</scope>
    <source>
        <strain evidence="2">C29</strain>
        <tissue evidence="2">Fin</tissue>
    </source>
</reference>
<dbReference type="EMBL" id="JAOPHQ010004268">
    <property type="protein sequence ID" value="KAK0140147.1"/>
    <property type="molecule type" value="Genomic_DNA"/>
</dbReference>
<feature type="compositionally biased region" description="Basic and acidic residues" evidence="1">
    <location>
        <begin position="376"/>
        <end position="395"/>
    </location>
</feature>
<organism evidence="2 3">
    <name type="scientific">Merluccius polli</name>
    <name type="common">Benguela hake</name>
    <name type="synonym">Merluccius cadenati</name>
    <dbReference type="NCBI Taxonomy" id="89951"/>
    <lineage>
        <taxon>Eukaryota</taxon>
        <taxon>Metazoa</taxon>
        <taxon>Chordata</taxon>
        <taxon>Craniata</taxon>
        <taxon>Vertebrata</taxon>
        <taxon>Euteleostomi</taxon>
        <taxon>Actinopterygii</taxon>
        <taxon>Neopterygii</taxon>
        <taxon>Teleostei</taxon>
        <taxon>Neoteleostei</taxon>
        <taxon>Acanthomorphata</taxon>
        <taxon>Zeiogadaria</taxon>
        <taxon>Gadariae</taxon>
        <taxon>Gadiformes</taxon>
        <taxon>Gadoidei</taxon>
        <taxon>Merlucciidae</taxon>
        <taxon>Merluccius</taxon>
    </lineage>
</organism>
<evidence type="ECO:0000313" key="3">
    <source>
        <dbReference type="Proteomes" id="UP001174136"/>
    </source>
</evidence>
<keyword evidence="3" id="KW-1185">Reference proteome</keyword>
<dbReference type="Proteomes" id="UP001174136">
    <property type="component" value="Unassembled WGS sequence"/>
</dbReference>
<proteinExistence type="predicted"/>
<gene>
    <name evidence="2" type="ORF">N1851_022902</name>
</gene>
<feature type="region of interest" description="Disordered" evidence="1">
    <location>
        <begin position="153"/>
        <end position="187"/>
    </location>
</feature>
<sequence length="756" mass="82607">MATEPVMCQREGSGHLLDEWLEKPLALVELDNTGGHSSPLQDQDVPGADPREDVGGPPEHEAAHDNVNVSITKMVDTPWAKSEDDPSGVTGCQDTPLESEPAKEYQDKELQELLSLAEAPFPPPPPPHFLCGSDEDCAEYPRSTLPAILVGHQQVEQLPSGQAEGGPEGHNQEAAQQVHSQGFSPLSVVAMEPANQNADSSQGFGCVVAVSEGQRRAGEQRDREACQVEEKAEQKEGGLGSDSESERLTRSSEMVRCSEIEESRNRVIEKCSSLSMPKLSGGSRMDIDPYDDGQSDSGVSADFSTISTFESPNVKANMDFVKPSANETPIEREIRRAVQREQSLRRSRGIKNVSPTTEYVEIPLKKSVLNSGLPVKSEKSQGKDRQFAGNKMQKEIHAEVQREQALVKLGTVPGVYDKGTVRQLKERKKLFEAFQEPRDSSDNLTPRTRVPSWASANDLYHRENQENASTPASPPGGLSVGKGQSAHWLNQKQQQQQQQEQQEHSSTSPAWAEPGGSTSSTSPRGPGLSQGNGRQVNGHLESNLPSRSLNPPQPLQQNPRPGFLVQTQVVDVIDSGTPNALPSLGGGDYLGRTEREVEEEDTEEEPVPKDNPFFKLRSSLSVDKVEQDIREAQEREKELRRLRTSLYGATGAGREERTRGGRGVNGGGVQLSPCPISSQSFNLPALPAQPVSQTHRVTGPPAARQSLGRLGMWPPSQAEEQQVNQLESPRSLRQKTPLLQHWETGCVINGHQDQDH</sequence>
<feature type="region of interest" description="Disordered" evidence="1">
    <location>
        <begin position="275"/>
        <end position="302"/>
    </location>
</feature>